<dbReference type="RefSeq" id="WP_077407478.1">
    <property type="nucleotide sequence ID" value="NZ_CP019650.1"/>
</dbReference>
<protein>
    <recommendedName>
        <fullName evidence="1">DUF6316 domain-containing protein</fullName>
    </recommendedName>
</protein>
<evidence type="ECO:0000259" key="1">
    <source>
        <dbReference type="Pfam" id="PF19837"/>
    </source>
</evidence>
<name>A0A1Q2M8Q3_9GAMM</name>
<evidence type="ECO:0000313" key="3">
    <source>
        <dbReference type="Proteomes" id="UP000188219"/>
    </source>
</evidence>
<dbReference type="OrthoDB" id="6199386at2"/>
<dbReference type="Proteomes" id="UP000188219">
    <property type="component" value="Chromosome"/>
</dbReference>
<sequence length="80" mass="9514">MQYRSGEQDTPIPVRSDRFYKLGDDWYFNVRGGKAFGPFRCKEEAEKALDEFLNPAQDYTGNVRPFGSLRARRWRRNHKL</sequence>
<gene>
    <name evidence="2" type="ORF">Mag101_16440</name>
</gene>
<proteinExistence type="predicted"/>
<feature type="domain" description="DUF6316" evidence="1">
    <location>
        <begin position="8"/>
        <end position="55"/>
    </location>
</feature>
<dbReference type="InterPro" id="IPR045630">
    <property type="entry name" value="DUF6316"/>
</dbReference>
<evidence type="ECO:0000313" key="2">
    <source>
        <dbReference type="EMBL" id="AQQ69039.1"/>
    </source>
</evidence>
<reference evidence="2" key="1">
    <citation type="submission" date="2017-02" db="EMBL/GenBank/DDBJ databases">
        <title>Genome of Microbulbifer agarilyticus GP101.</title>
        <authorList>
            <person name="Jung J."/>
            <person name="Bae S.S."/>
            <person name="Baek K."/>
        </authorList>
    </citation>
    <scope>NUCLEOTIDE SEQUENCE [LARGE SCALE GENOMIC DNA]</scope>
    <source>
        <strain evidence="2">GP101</strain>
    </source>
</reference>
<keyword evidence="3" id="KW-1185">Reference proteome</keyword>
<accession>A0A1Q2M8Q3</accession>
<dbReference type="EMBL" id="CP019650">
    <property type="protein sequence ID" value="AQQ69039.1"/>
    <property type="molecule type" value="Genomic_DNA"/>
</dbReference>
<dbReference type="Pfam" id="PF19837">
    <property type="entry name" value="DUF6316"/>
    <property type="match status" value="1"/>
</dbReference>
<dbReference type="KEGG" id="maga:Mag101_16440"/>
<dbReference type="AlphaFoldDB" id="A0A1Q2M8Q3"/>
<organism evidence="2 3">
    <name type="scientific">Microbulbifer agarilyticus</name>
    <dbReference type="NCBI Taxonomy" id="260552"/>
    <lineage>
        <taxon>Bacteria</taxon>
        <taxon>Pseudomonadati</taxon>
        <taxon>Pseudomonadota</taxon>
        <taxon>Gammaproteobacteria</taxon>
        <taxon>Cellvibrionales</taxon>
        <taxon>Microbulbiferaceae</taxon>
        <taxon>Microbulbifer</taxon>
    </lineage>
</organism>